<dbReference type="RefSeq" id="WP_307432732.1">
    <property type="nucleotide sequence ID" value="NZ_JAUSVK010000001.1"/>
</dbReference>
<gene>
    <name evidence="2" type="ORF">J3R73_004661</name>
</gene>
<protein>
    <recommendedName>
        <fullName evidence="4">DUF2946 domain-containing protein</fullName>
    </recommendedName>
</protein>
<keyword evidence="1" id="KW-0732">Signal</keyword>
<keyword evidence="3" id="KW-1185">Reference proteome</keyword>
<evidence type="ECO:0000256" key="1">
    <source>
        <dbReference type="SAM" id="SignalP"/>
    </source>
</evidence>
<organism evidence="2 3">
    <name type="scientific">Labrys monachus</name>
    <dbReference type="NCBI Taxonomy" id="217067"/>
    <lineage>
        <taxon>Bacteria</taxon>
        <taxon>Pseudomonadati</taxon>
        <taxon>Pseudomonadota</taxon>
        <taxon>Alphaproteobacteria</taxon>
        <taxon>Hyphomicrobiales</taxon>
        <taxon>Xanthobacteraceae</taxon>
        <taxon>Labrys</taxon>
    </lineage>
</organism>
<dbReference type="Proteomes" id="UP001237448">
    <property type="component" value="Unassembled WGS sequence"/>
</dbReference>
<evidence type="ECO:0000313" key="3">
    <source>
        <dbReference type="Proteomes" id="UP001237448"/>
    </source>
</evidence>
<reference evidence="2 3" key="1">
    <citation type="submission" date="2023-07" db="EMBL/GenBank/DDBJ databases">
        <title>Genomic Encyclopedia of Type Strains, Phase IV (KMG-IV): sequencing the most valuable type-strain genomes for metagenomic binning, comparative biology and taxonomic classification.</title>
        <authorList>
            <person name="Goeker M."/>
        </authorList>
    </citation>
    <scope>NUCLEOTIDE SEQUENCE [LARGE SCALE GENOMIC DNA]</scope>
    <source>
        <strain evidence="2 3">DSM 5896</strain>
    </source>
</reference>
<dbReference type="EMBL" id="JAUSVK010000001">
    <property type="protein sequence ID" value="MDQ0394869.1"/>
    <property type="molecule type" value="Genomic_DNA"/>
</dbReference>
<name>A0ABU0FJS8_9HYPH</name>
<feature type="chain" id="PRO_5045095129" description="DUF2946 domain-containing protein" evidence="1">
    <location>
        <begin position="21"/>
        <end position="112"/>
    </location>
</feature>
<evidence type="ECO:0000313" key="2">
    <source>
        <dbReference type="EMBL" id="MDQ0394869.1"/>
    </source>
</evidence>
<accession>A0ABU0FJS8</accession>
<comment type="caution">
    <text evidence="2">The sequence shown here is derived from an EMBL/GenBank/DDBJ whole genome shotgun (WGS) entry which is preliminary data.</text>
</comment>
<proteinExistence type="predicted"/>
<evidence type="ECO:0008006" key="4">
    <source>
        <dbReference type="Google" id="ProtNLM"/>
    </source>
</evidence>
<feature type="signal peptide" evidence="1">
    <location>
        <begin position="1"/>
        <end position="20"/>
    </location>
</feature>
<sequence length="112" mass="11200">MLAFVVAIALLLAPLGVAGAAPCPPRAGPCAVLSEHPAGAAAHHHDGSRDSGGMADHKACCGSACGLCCAAIAAESAVPARLATGSRRLVWHHRIVEGVAFPPALDPPRPMV</sequence>